<evidence type="ECO:0000313" key="7">
    <source>
        <dbReference type="EMBL" id="GAU98473.1"/>
    </source>
</evidence>
<dbReference type="Gene3D" id="1.25.40.10">
    <property type="entry name" value="Tetratricopeptide repeat domain"/>
    <property type="match status" value="1"/>
</dbReference>
<dbReference type="SUPFAM" id="SSF48452">
    <property type="entry name" value="TPR-like"/>
    <property type="match status" value="1"/>
</dbReference>
<evidence type="ECO:0000256" key="6">
    <source>
        <dbReference type="SAM" id="Coils"/>
    </source>
</evidence>
<dbReference type="InterPro" id="IPR011990">
    <property type="entry name" value="TPR-like_helical_dom_sf"/>
</dbReference>
<dbReference type="EMBL" id="BDGG01000004">
    <property type="protein sequence ID" value="GAU98473.1"/>
    <property type="molecule type" value="Genomic_DNA"/>
</dbReference>
<protein>
    <recommendedName>
        <fullName evidence="2">peptidylprolyl isomerase</fullName>
        <ecNumber evidence="2">5.2.1.8</ecNumber>
    </recommendedName>
    <alternativeName>
        <fullName evidence="5">Rotamase</fullName>
    </alternativeName>
</protein>
<dbReference type="PANTHER" id="PTHR46512:SF9">
    <property type="entry name" value="PEPTIDYLPROLYL ISOMERASE"/>
    <property type="match status" value="1"/>
</dbReference>
<organism evidence="7 8">
    <name type="scientific">Ramazzottius varieornatus</name>
    <name type="common">Water bear</name>
    <name type="synonym">Tardigrade</name>
    <dbReference type="NCBI Taxonomy" id="947166"/>
    <lineage>
        <taxon>Eukaryota</taxon>
        <taxon>Metazoa</taxon>
        <taxon>Ecdysozoa</taxon>
        <taxon>Tardigrada</taxon>
        <taxon>Eutardigrada</taxon>
        <taxon>Parachela</taxon>
        <taxon>Hypsibioidea</taxon>
        <taxon>Ramazzottiidae</taxon>
        <taxon>Ramazzottius</taxon>
    </lineage>
</organism>
<evidence type="ECO:0000256" key="5">
    <source>
        <dbReference type="ARBA" id="ARBA00029569"/>
    </source>
</evidence>
<evidence type="ECO:0000256" key="2">
    <source>
        <dbReference type="ARBA" id="ARBA00013194"/>
    </source>
</evidence>
<evidence type="ECO:0000256" key="4">
    <source>
        <dbReference type="ARBA" id="ARBA00023235"/>
    </source>
</evidence>
<evidence type="ECO:0000256" key="1">
    <source>
        <dbReference type="ARBA" id="ARBA00000971"/>
    </source>
</evidence>
<proteinExistence type="predicted"/>
<dbReference type="EC" id="5.2.1.8" evidence="2"/>
<sequence>MSMQSGERAIFRIEPTYGYGMGNSYKLKISSREVMYLYVELLEVLPMDLASSFLNTEEMGRPVKFTNKEISQAADQLHAMGKEVFANGNYVEAAKYFLEALTARKMEDTPNHCQSQRNTLFARLENNAALSYLNEGNMRAAEERAKKALELRADIASMAKACYIFEKVLNGRMEFDEALSYVKRGLGISPKHPELTQLLELCEKEADAAKEQSRNILKKSATGLGGASTSGTASTRVA</sequence>
<dbReference type="GO" id="GO:0003755">
    <property type="term" value="F:peptidyl-prolyl cis-trans isomerase activity"/>
    <property type="evidence" value="ECO:0007669"/>
    <property type="project" value="UniProtKB-EC"/>
</dbReference>
<dbReference type="InterPro" id="IPR019734">
    <property type="entry name" value="TPR_rpt"/>
</dbReference>
<feature type="coiled-coil region" evidence="6">
    <location>
        <begin position="192"/>
        <end position="219"/>
    </location>
</feature>
<dbReference type="PANTHER" id="PTHR46512">
    <property type="entry name" value="PEPTIDYLPROLYL ISOMERASE"/>
    <property type="match status" value="1"/>
</dbReference>
<dbReference type="OrthoDB" id="532682at2759"/>
<dbReference type="AlphaFoldDB" id="A0A1D1VHU1"/>
<name>A0A1D1VHU1_RAMVA</name>
<accession>A0A1D1VHU1</accession>
<reference evidence="7 8" key="1">
    <citation type="journal article" date="2016" name="Nat. Commun.">
        <title>Extremotolerant tardigrade genome and improved radiotolerance of human cultured cells by tardigrade-unique protein.</title>
        <authorList>
            <person name="Hashimoto T."/>
            <person name="Horikawa D.D."/>
            <person name="Saito Y."/>
            <person name="Kuwahara H."/>
            <person name="Kozuka-Hata H."/>
            <person name="Shin-I T."/>
            <person name="Minakuchi Y."/>
            <person name="Ohishi K."/>
            <person name="Motoyama A."/>
            <person name="Aizu T."/>
            <person name="Enomoto A."/>
            <person name="Kondo K."/>
            <person name="Tanaka S."/>
            <person name="Hara Y."/>
            <person name="Koshikawa S."/>
            <person name="Sagara H."/>
            <person name="Miura T."/>
            <person name="Yokobori S."/>
            <person name="Miyagawa K."/>
            <person name="Suzuki Y."/>
            <person name="Kubo T."/>
            <person name="Oyama M."/>
            <person name="Kohara Y."/>
            <person name="Fujiyama A."/>
            <person name="Arakawa K."/>
            <person name="Katayama T."/>
            <person name="Toyoda A."/>
            <person name="Kunieda T."/>
        </authorList>
    </citation>
    <scope>NUCLEOTIDE SEQUENCE [LARGE SCALE GENOMIC DNA]</scope>
    <source>
        <strain evidence="7 8">YOKOZUNA-1</strain>
    </source>
</reference>
<dbReference type="InterPro" id="IPR050754">
    <property type="entry name" value="FKBP4/5/8-like"/>
</dbReference>
<dbReference type="SMART" id="SM00028">
    <property type="entry name" value="TPR"/>
    <property type="match status" value="3"/>
</dbReference>
<comment type="caution">
    <text evidence="7">The sequence shown here is derived from an EMBL/GenBank/DDBJ whole genome shotgun (WGS) entry which is preliminary data.</text>
</comment>
<keyword evidence="4" id="KW-0413">Isomerase</keyword>
<comment type="catalytic activity">
    <reaction evidence="1">
        <text>[protein]-peptidylproline (omega=180) = [protein]-peptidylproline (omega=0)</text>
        <dbReference type="Rhea" id="RHEA:16237"/>
        <dbReference type="Rhea" id="RHEA-COMP:10747"/>
        <dbReference type="Rhea" id="RHEA-COMP:10748"/>
        <dbReference type="ChEBI" id="CHEBI:83833"/>
        <dbReference type="ChEBI" id="CHEBI:83834"/>
        <dbReference type="EC" id="5.2.1.8"/>
    </reaction>
</comment>
<keyword evidence="6" id="KW-0175">Coiled coil</keyword>
<gene>
    <name evidence="7" type="primary">RvY_09613-1</name>
    <name evidence="7" type="synonym">RvY_09613.1</name>
    <name evidence="7" type="ORF">RvY_09613</name>
</gene>
<keyword evidence="8" id="KW-1185">Reference proteome</keyword>
<dbReference type="Proteomes" id="UP000186922">
    <property type="component" value="Unassembled WGS sequence"/>
</dbReference>
<evidence type="ECO:0000313" key="8">
    <source>
        <dbReference type="Proteomes" id="UP000186922"/>
    </source>
</evidence>
<evidence type="ECO:0000256" key="3">
    <source>
        <dbReference type="ARBA" id="ARBA00023110"/>
    </source>
</evidence>
<keyword evidence="3" id="KW-0697">Rotamase</keyword>